<evidence type="ECO:0000313" key="2">
    <source>
        <dbReference type="Proteomes" id="UP000220629"/>
    </source>
</evidence>
<dbReference type="EMBL" id="PDDY01000004">
    <property type="protein sequence ID" value="PEH39344.1"/>
    <property type="molecule type" value="Genomic_DNA"/>
</dbReference>
<accession>A0A104JBV6</accession>
<name>A0A104JBV6_BURGA</name>
<gene>
    <name evidence="1" type="ORF">CRM94_34240</name>
</gene>
<dbReference type="RefSeq" id="WP_013696901.1">
    <property type="nucleotide sequence ID" value="NZ_CADEPO010000004.1"/>
</dbReference>
<sequence>MKRIHVAILAVMLSGSALAASPAPTRIRGTIAAVSASEITVHTTAGADVQVALGANTKYLQVVKADLANIEPGSYIGTATKSTGANQIALEVVVFPPAMKGVGEGHYAWDTIPDTTLSGAGTTSSSMTNGSVTAVAAPSSTTVKSAMTNGSVSAATDQGGVKRLTVSYKGGEQVVLVPPTAPIVTFHPATTADLTKGAAVFINAATDQNKTTAGVVAIGKDGLKPPM</sequence>
<dbReference type="Proteomes" id="UP000220629">
    <property type="component" value="Unassembled WGS sequence"/>
</dbReference>
<organism evidence="1 2">
    <name type="scientific">Burkholderia gladioli</name>
    <name type="common">Pseudomonas marginata</name>
    <name type="synonym">Phytomonas marginata</name>
    <dbReference type="NCBI Taxonomy" id="28095"/>
    <lineage>
        <taxon>Bacteria</taxon>
        <taxon>Pseudomonadati</taxon>
        <taxon>Pseudomonadota</taxon>
        <taxon>Betaproteobacteria</taxon>
        <taxon>Burkholderiales</taxon>
        <taxon>Burkholderiaceae</taxon>
        <taxon>Burkholderia</taxon>
    </lineage>
</organism>
<evidence type="ECO:0000313" key="1">
    <source>
        <dbReference type="EMBL" id="PEH39344.1"/>
    </source>
</evidence>
<comment type="caution">
    <text evidence="1">The sequence shown here is derived from an EMBL/GenBank/DDBJ whole genome shotgun (WGS) entry which is preliminary data.</text>
</comment>
<dbReference type="AlphaFoldDB" id="A0A104JBV6"/>
<reference evidence="2" key="1">
    <citation type="submission" date="2017-09" db="EMBL/GenBank/DDBJ databases">
        <title>FDA dAtabase for Regulatory Grade micrObial Sequences (FDA-ARGOS): Supporting development and validation of Infectious Disease Dx tests.</title>
        <authorList>
            <person name="Minogue T."/>
            <person name="Wolcott M."/>
            <person name="Wasieloski L."/>
            <person name="Aguilar W."/>
            <person name="Moore D."/>
            <person name="Tallon L."/>
            <person name="Sadzewicz L."/>
            <person name="Ott S."/>
            <person name="Zhao X."/>
            <person name="Nagaraj S."/>
            <person name="Vavikolanu K."/>
            <person name="Aluvathingal J."/>
            <person name="Nadendla S."/>
            <person name="Sichtig H."/>
        </authorList>
    </citation>
    <scope>NUCLEOTIDE SEQUENCE [LARGE SCALE GENOMIC DNA]</scope>
    <source>
        <strain evidence="2">FDAARGOS_390</strain>
    </source>
</reference>
<proteinExistence type="predicted"/>
<protein>
    <submittedName>
        <fullName evidence="1">Uncharacterized protein</fullName>
    </submittedName>
</protein>
<dbReference type="OMA" id="EGHRPWD"/>